<comment type="pathway">
    <text evidence="2 8">Protein modification; protein glycosylation.</text>
</comment>
<protein>
    <recommendedName>
        <fullName evidence="8">Dolichyl-diphosphooligosaccharide--protein glycosyltransferase subunit OST2</fullName>
        <shortName evidence="8">Oligosaccharyl transferase subunit OST2</shortName>
    </recommendedName>
</protein>
<evidence type="ECO:0000256" key="7">
    <source>
        <dbReference type="ARBA" id="ARBA00023136"/>
    </source>
</evidence>
<evidence type="ECO:0000313" key="10">
    <source>
        <dbReference type="Proteomes" id="UP000243200"/>
    </source>
</evidence>
<keyword evidence="7 8" id="KW-0472">Membrane</keyword>
<comment type="function">
    <text evidence="8">Subunit of the oligosaccharyl transferase (OST) complex that catalyzes the initial transfer of a defined glycan (Glc(3)Man(9)GlcNAc(2) in eukaryotes) from the lipid carrier dolichol-pyrophosphate to an asparagine residue within an Asn-X-Ser/Thr consensus motif in nascent polypeptide chains, the first step in protein N-glycosylation. N-glycosylation occurs cotranslationally and the complex associates with the Sec61 complex at the channel-forming translocon complex that mediates protein translocation across the endoplasmic reticulum (ER). All subunits are required for a maximal enzyme activity.</text>
</comment>
<feature type="transmembrane region" description="Helical" evidence="8">
    <location>
        <begin position="21"/>
        <end position="42"/>
    </location>
</feature>
<evidence type="ECO:0000256" key="8">
    <source>
        <dbReference type="RuleBase" id="RU361136"/>
    </source>
</evidence>
<comment type="subcellular location">
    <subcellularLocation>
        <location evidence="1 8">Endoplasmic reticulum membrane</location>
        <topology evidence="1 8">Multi-pass membrane protein</topology>
    </subcellularLocation>
</comment>
<evidence type="ECO:0000256" key="5">
    <source>
        <dbReference type="ARBA" id="ARBA00022824"/>
    </source>
</evidence>
<dbReference type="VEuPathDB" id="PlasmoDB:PocGH01_02019700"/>
<gene>
    <name evidence="9" type="primary">DAD1</name>
    <name evidence="9" type="ORF">POWCR01_020014300</name>
</gene>
<comment type="subunit">
    <text evidence="8">Component of the oligosaccharyltransferase (OST) complex.</text>
</comment>
<dbReference type="GO" id="GO:0016757">
    <property type="term" value="F:glycosyltransferase activity"/>
    <property type="evidence" value="ECO:0007669"/>
    <property type="project" value="UniProtKB-KW"/>
</dbReference>
<dbReference type="PANTHER" id="PTHR10705:SF0">
    <property type="entry name" value="DOLICHYL-DIPHOSPHOOLIGOSACCHARIDE--PROTEIN GLYCOSYLTRANSFERASE SUBUNIT DAD1"/>
    <property type="match status" value="1"/>
</dbReference>
<dbReference type="InterPro" id="IPR003038">
    <property type="entry name" value="DAD/Ost2"/>
</dbReference>
<keyword evidence="4 8" id="KW-0812">Transmembrane</keyword>
<evidence type="ECO:0000256" key="2">
    <source>
        <dbReference type="ARBA" id="ARBA00004922"/>
    </source>
</evidence>
<comment type="similarity">
    <text evidence="3 8">Belongs to the DAD/OST2 family.</text>
</comment>
<evidence type="ECO:0000256" key="6">
    <source>
        <dbReference type="ARBA" id="ARBA00022989"/>
    </source>
</evidence>
<dbReference type="GO" id="GO:0008250">
    <property type="term" value="C:oligosaccharyltransferase complex"/>
    <property type="evidence" value="ECO:0007669"/>
    <property type="project" value="InterPro"/>
</dbReference>
<dbReference type="Pfam" id="PF02109">
    <property type="entry name" value="DAD"/>
    <property type="match status" value="1"/>
</dbReference>
<dbReference type="OrthoDB" id="445566at2759"/>
<dbReference type="VEuPathDB" id="PlasmoDB:POWCR01_020014300"/>
<accession>A0A1C3KMT3</accession>
<keyword evidence="6 8" id="KW-1133">Transmembrane helix</keyword>
<proteinExistence type="inferred from homology"/>
<keyword evidence="9" id="KW-0808">Transferase</keyword>
<keyword evidence="5 8" id="KW-0256">Endoplasmic reticulum</keyword>
<evidence type="ECO:0000256" key="4">
    <source>
        <dbReference type="ARBA" id="ARBA00022692"/>
    </source>
</evidence>
<evidence type="ECO:0000313" key="9">
    <source>
        <dbReference type="EMBL" id="SBT75348.1"/>
    </source>
</evidence>
<dbReference type="UniPathway" id="UPA00378"/>
<feature type="transmembrane region" description="Helical" evidence="8">
    <location>
        <begin position="54"/>
        <end position="73"/>
    </location>
</feature>
<name>A0A1C3KMT3_PLAOA</name>
<feature type="transmembrane region" description="Helical" evidence="8">
    <location>
        <begin position="85"/>
        <end position="106"/>
    </location>
</feature>
<dbReference type="AlphaFoldDB" id="A0A1C3KMT3"/>
<reference evidence="9 10" key="1">
    <citation type="submission" date="2016-06" db="EMBL/GenBank/DDBJ databases">
        <authorList>
            <consortium name="Pathogen Informatics"/>
        </authorList>
    </citation>
    <scope>NUCLEOTIDE SEQUENCE [LARGE SCALE GENOMIC DNA]</scope>
    <source>
        <strain evidence="9">PowCR01</strain>
    </source>
</reference>
<evidence type="ECO:0000256" key="3">
    <source>
        <dbReference type="ARBA" id="ARBA00009386"/>
    </source>
</evidence>
<evidence type="ECO:0000256" key="1">
    <source>
        <dbReference type="ARBA" id="ARBA00004477"/>
    </source>
</evidence>
<dbReference type="PANTHER" id="PTHR10705">
    <property type="entry name" value="DOLICHYL-DIPHOSPHOOLIGOSACCHARIDE--PROTEIN GLYCOSYLTRANSFERASE SUBUNIT DAD1"/>
    <property type="match status" value="1"/>
</dbReference>
<sequence length="107" mass="12693">MKKMISSFYQKYRDTPRNVQFIDTYIIFTFFHLVILTLYAYFSFSFGDKISHAAIFTAIGNLTFLMALRVQLMNKSMLNLKREKLIFDFVLCTLVLYIGVFSYMHLN</sequence>
<organism evidence="9 10">
    <name type="scientific">Plasmodium ovale</name>
    <name type="common">malaria parasite P. ovale</name>
    <dbReference type="NCBI Taxonomy" id="36330"/>
    <lineage>
        <taxon>Eukaryota</taxon>
        <taxon>Sar</taxon>
        <taxon>Alveolata</taxon>
        <taxon>Apicomplexa</taxon>
        <taxon>Aconoidasida</taxon>
        <taxon>Haemosporida</taxon>
        <taxon>Plasmodiidae</taxon>
        <taxon>Plasmodium</taxon>
        <taxon>Plasmodium (Plasmodium)</taxon>
    </lineage>
</organism>
<dbReference type="Proteomes" id="UP000243200">
    <property type="component" value="Chromosome 2"/>
</dbReference>
<keyword evidence="9" id="KW-0328">Glycosyltransferase</keyword>
<dbReference type="GO" id="GO:0006487">
    <property type="term" value="P:protein N-linked glycosylation"/>
    <property type="evidence" value="ECO:0007669"/>
    <property type="project" value="TreeGrafter"/>
</dbReference>
<dbReference type="EMBL" id="LT594506">
    <property type="protein sequence ID" value="SBT75348.1"/>
    <property type="molecule type" value="Genomic_DNA"/>
</dbReference>